<dbReference type="InterPro" id="IPR039538">
    <property type="entry name" value="BetI_C"/>
</dbReference>
<dbReference type="PANTHER" id="PTHR30055">
    <property type="entry name" value="HTH-TYPE TRANSCRIPTIONAL REGULATOR RUTR"/>
    <property type="match status" value="1"/>
</dbReference>
<keyword evidence="2" id="KW-0805">Transcription regulation</keyword>
<dbReference type="GO" id="GO:0003700">
    <property type="term" value="F:DNA-binding transcription factor activity"/>
    <property type="evidence" value="ECO:0007669"/>
    <property type="project" value="TreeGrafter"/>
</dbReference>
<protein>
    <submittedName>
        <fullName evidence="7">TetR/AcrR family transcriptional regulator</fullName>
    </submittedName>
</protein>
<dbReference type="PRINTS" id="PR00455">
    <property type="entry name" value="HTHTETR"/>
</dbReference>
<sequence>MATRELMAERRRAQLVETACQCILEKGYRNFTLQDVTDRLGLSKGSLYHHFETKEELLLAVLDHLIHGWDQVIEKKLEGLEGAEEKLSALLEASFEIGRDEVSYQVLVDFWGEMDQNQAFREANTAFYARYRHQIAEIIEEGIQDGVFRQVDSAIAASMILALIDGFSLQWMFDAQAFQMERAWKACEAFVFCHLAGLYGREDSVQKGQRQGRSGKKRSSS</sequence>
<keyword evidence="3 5" id="KW-0238">DNA-binding</keyword>
<organism evidence="7 8">
    <name type="scientific">Tectimicrobiota bacterium</name>
    <dbReference type="NCBI Taxonomy" id="2528274"/>
    <lineage>
        <taxon>Bacteria</taxon>
        <taxon>Pseudomonadati</taxon>
        <taxon>Nitrospinota/Tectimicrobiota group</taxon>
        <taxon>Candidatus Tectimicrobiota</taxon>
    </lineage>
</organism>
<evidence type="ECO:0000313" key="8">
    <source>
        <dbReference type="Proteomes" id="UP000769766"/>
    </source>
</evidence>
<evidence type="ECO:0000256" key="4">
    <source>
        <dbReference type="ARBA" id="ARBA00023163"/>
    </source>
</evidence>
<keyword evidence="1" id="KW-0678">Repressor</keyword>
<dbReference type="EMBL" id="JACPRF010000150">
    <property type="protein sequence ID" value="MBI2876191.1"/>
    <property type="molecule type" value="Genomic_DNA"/>
</dbReference>
<dbReference type="Pfam" id="PF13977">
    <property type="entry name" value="TetR_C_6"/>
    <property type="match status" value="1"/>
</dbReference>
<reference evidence="7" key="1">
    <citation type="submission" date="2020-07" db="EMBL/GenBank/DDBJ databases">
        <title>Huge and variable diversity of episymbiotic CPR bacteria and DPANN archaea in groundwater ecosystems.</title>
        <authorList>
            <person name="He C.Y."/>
            <person name="Keren R."/>
            <person name="Whittaker M."/>
            <person name="Farag I.F."/>
            <person name="Doudna J."/>
            <person name="Cate J.H.D."/>
            <person name="Banfield J.F."/>
        </authorList>
    </citation>
    <scope>NUCLEOTIDE SEQUENCE</scope>
    <source>
        <strain evidence="7">NC_groundwater_672_Ag_B-0.1um_62_36</strain>
    </source>
</reference>
<dbReference type="GO" id="GO:0000976">
    <property type="term" value="F:transcription cis-regulatory region binding"/>
    <property type="evidence" value="ECO:0007669"/>
    <property type="project" value="TreeGrafter"/>
</dbReference>
<dbReference type="PROSITE" id="PS01081">
    <property type="entry name" value="HTH_TETR_1"/>
    <property type="match status" value="1"/>
</dbReference>
<evidence type="ECO:0000256" key="1">
    <source>
        <dbReference type="ARBA" id="ARBA00022491"/>
    </source>
</evidence>
<dbReference type="PROSITE" id="PS50977">
    <property type="entry name" value="HTH_TETR_2"/>
    <property type="match status" value="1"/>
</dbReference>
<dbReference type="InterPro" id="IPR001647">
    <property type="entry name" value="HTH_TetR"/>
</dbReference>
<feature type="domain" description="HTH tetR-type" evidence="6">
    <location>
        <begin position="9"/>
        <end position="69"/>
    </location>
</feature>
<evidence type="ECO:0000259" key="6">
    <source>
        <dbReference type="PROSITE" id="PS50977"/>
    </source>
</evidence>
<dbReference type="SUPFAM" id="SSF48498">
    <property type="entry name" value="Tetracyclin repressor-like, C-terminal domain"/>
    <property type="match status" value="1"/>
</dbReference>
<evidence type="ECO:0000256" key="2">
    <source>
        <dbReference type="ARBA" id="ARBA00023015"/>
    </source>
</evidence>
<name>A0A932CML7_UNCTE</name>
<dbReference type="PANTHER" id="PTHR30055:SF175">
    <property type="entry name" value="HTH-TYPE TRANSCRIPTIONAL REPRESSOR KSTR2"/>
    <property type="match status" value="1"/>
</dbReference>
<proteinExistence type="predicted"/>
<comment type="caution">
    <text evidence="7">The sequence shown here is derived from an EMBL/GenBank/DDBJ whole genome shotgun (WGS) entry which is preliminary data.</text>
</comment>
<dbReference type="InterPro" id="IPR036271">
    <property type="entry name" value="Tet_transcr_reg_TetR-rel_C_sf"/>
</dbReference>
<dbReference type="Gene3D" id="1.10.357.10">
    <property type="entry name" value="Tetracycline Repressor, domain 2"/>
    <property type="match status" value="1"/>
</dbReference>
<dbReference type="SUPFAM" id="SSF46689">
    <property type="entry name" value="Homeodomain-like"/>
    <property type="match status" value="1"/>
</dbReference>
<dbReference type="InterPro" id="IPR009057">
    <property type="entry name" value="Homeodomain-like_sf"/>
</dbReference>
<dbReference type="Proteomes" id="UP000769766">
    <property type="component" value="Unassembled WGS sequence"/>
</dbReference>
<accession>A0A932CML7</accession>
<feature type="DNA-binding region" description="H-T-H motif" evidence="5">
    <location>
        <begin position="32"/>
        <end position="51"/>
    </location>
</feature>
<gene>
    <name evidence="7" type="ORF">HYY20_04855</name>
</gene>
<dbReference type="AlphaFoldDB" id="A0A932CML7"/>
<keyword evidence="4" id="KW-0804">Transcription</keyword>
<dbReference type="Pfam" id="PF00440">
    <property type="entry name" value="TetR_N"/>
    <property type="match status" value="1"/>
</dbReference>
<evidence type="ECO:0000256" key="5">
    <source>
        <dbReference type="PROSITE-ProRule" id="PRU00335"/>
    </source>
</evidence>
<dbReference type="InterPro" id="IPR023772">
    <property type="entry name" value="DNA-bd_HTH_TetR-type_CS"/>
</dbReference>
<dbReference type="InterPro" id="IPR050109">
    <property type="entry name" value="HTH-type_TetR-like_transc_reg"/>
</dbReference>
<evidence type="ECO:0000256" key="3">
    <source>
        <dbReference type="ARBA" id="ARBA00023125"/>
    </source>
</evidence>
<evidence type="ECO:0000313" key="7">
    <source>
        <dbReference type="EMBL" id="MBI2876191.1"/>
    </source>
</evidence>